<dbReference type="PROSITE" id="PS52016">
    <property type="entry name" value="TONB_DEPENDENT_REC_3"/>
    <property type="match status" value="1"/>
</dbReference>
<feature type="signal peptide" evidence="10">
    <location>
        <begin position="1"/>
        <end position="33"/>
    </location>
</feature>
<name>A0ABN0WSV9_9ALTE</name>
<sequence length="844" mass="92283">MQLNKLAFTLSRQLGTGLLALPLITISSTVAFAQDGANEQLEQIIITGTRRSDRTVAQSNVPIDILDADQLTSSGQLEISQLLTNLAPSFNYPHATVTDGTDHARPAVLRGLAPDHTLVLINGKRRHAGALLNLNGSVGRGSSAVDMNMIPAAAIKRIEILRDGAASQYGSDAIAGVINIVLKDSDDEGTVALTFGQHDTQMAGVPQLTGVTGDAAGNLQFSTGEDRKRSDGETWNLSVNKGLSISDEGFINLTYEYRDREPTNRSGFDPRRQYPLQASGLLDPRELEFDRYNHRFGKAALEEHSLILNGGYALGEVELYGYASYGVRDGESGGFYRRASDSRNVPAIYPDGFLPYIVSDIEDLGGTLGAKGLAGEWQWDVSLTHGWDSFNFNVENSLNTSMGNASPTTFDAGTLEYAQSLLNLDLSRYYTPSWLPDSLLVAVGAEYRRENYQIKAGELASYLTVLDEQGNPVAAGGSQVFPGFSPISATDRSRHNWSLYVDLDTNLTEQWNIALAARYEDYSDFGSDVSGKLASRYQLTDGLAIRASISNGFRAPSLAQSAFTTVSTQFVNGVPFEVGTYTADHPAALALGSQPLQEEQSLSRSIGLTYQAGGLSLTLDWYRINIDDRIVLSESLSGPAVVQILNDAGISGVQQVRYFTNAIDTRTQGVDLTASYNLPLHEYGSLNLTAAYNRNDTDVERIAANPPELDALDPDQYTLFGRLETKRFELGTPDSKLNLSATWQYDRSKVTLRAVRYGEVVDAGSTAANDEVLDAKWITDLDVAYELTEQWQVSVGANNLFDQYPRDTISTMGQTDFNQIFPYSGFSAYSIDGRYWYAKAQYRF</sequence>
<keyword evidence="2 8" id="KW-0813">Transport</keyword>
<dbReference type="CDD" id="cd01347">
    <property type="entry name" value="ligand_gated_channel"/>
    <property type="match status" value="1"/>
</dbReference>
<evidence type="ECO:0000259" key="11">
    <source>
        <dbReference type="Pfam" id="PF00593"/>
    </source>
</evidence>
<evidence type="ECO:0000313" key="14">
    <source>
        <dbReference type="Proteomes" id="UP001501757"/>
    </source>
</evidence>
<organism evidence="13 14">
    <name type="scientific">Bowmanella denitrificans</name>
    <dbReference type="NCBI Taxonomy" id="366582"/>
    <lineage>
        <taxon>Bacteria</taxon>
        <taxon>Pseudomonadati</taxon>
        <taxon>Pseudomonadota</taxon>
        <taxon>Gammaproteobacteria</taxon>
        <taxon>Alteromonadales</taxon>
        <taxon>Alteromonadaceae</taxon>
        <taxon>Bowmanella</taxon>
    </lineage>
</organism>
<evidence type="ECO:0000256" key="6">
    <source>
        <dbReference type="ARBA" id="ARBA00023136"/>
    </source>
</evidence>
<keyword evidence="3 8" id="KW-1134">Transmembrane beta strand</keyword>
<evidence type="ECO:0000256" key="5">
    <source>
        <dbReference type="ARBA" id="ARBA00023077"/>
    </source>
</evidence>
<dbReference type="SUPFAM" id="SSF56935">
    <property type="entry name" value="Porins"/>
    <property type="match status" value="1"/>
</dbReference>
<evidence type="ECO:0000313" key="13">
    <source>
        <dbReference type="EMBL" id="GAA0345671.1"/>
    </source>
</evidence>
<evidence type="ECO:0000256" key="4">
    <source>
        <dbReference type="ARBA" id="ARBA00022692"/>
    </source>
</evidence>
<evidence type="ECO:0000256" key="10">
    <source>
        <dbReference type="SAM" id="SignalP"/>
    </source>
</evidence>
<accession>A0ABN0WSV9</accession>
<dbReference type="Pfam" id="PF07715">
    <property type="entry name" value="Plug"/>
    <property type="match status" value="1"/>
</dbReference>
<feature type="domain" description="TonB-dependent receptor-like beta-barrel" evidence="11">
    <location>
        <begin position="328"/>
        <end position="800"/>
    </location>
</feature>
<dbReference type="EMBL" id="BAAAEI010000006">
    <property type="protein sequence ID" value="GAA0345671.1"/>
    <property type="molecule type" value="Genomic_DNA"/>
</dbReference>
<dbReference type="InterPro" id="IPR037066">
    <property type="entry name" value="Plug_dom_sf"/>
</dbReference>
<reference evidence="13 14" key="1">
    <citation type="journal article" date="2019" name="Int. J. Syst. Evol. Microbiol.">
        <title>The Global Catalogue of Microorganisms (GCM) 10K type strain sequencing project: providing services to taxonomists for standard genome sequencing and annotation.</title>
        <authorList>
            <consortium name="The Broad Institute Genomics Platform"/>
            <consortium name="The Broad Institute Genome Sequencing Center for Infectious Disease"/>
            <person name="Wu L."/>
            <person name="Ma J."/>
        </authorList>
    </citation>
    <scope>NUCLEOTIDE SEQUENCE [LARGE SCALE GENOMIC DNA]</scope>
    <source>
        <strain evidence="13 14">JCM 13378</strain>
    </source>
</reference>
<evidence type="ECO:0000259" key="12">
    <source>
        <dbReference type="Pfam" id="PF07715"/>
    </source>
</evidence>
<evidence type="ECO:0000256" key="7">
    <source>
        <dbReference type="ARBA" id="ARBA00023237"/>
    </source>
</evidence>
<keyword evidence="13" id="KW-0675">Receptor</keyword>
<comment type="similarity">
    <text evidence="8 9">Belongs to the TonB-dependent receptor family.</text>
</comment>
<dbReference type="PANTHER" id="PTHR47234">
    <property type="match status" value="1"/>
</dbReference>
<proteinExistence type="inferred from homology"/>
<dbReference type="Proteomes" id="UP001501757">
    <property type="component" value="Unassembled WGS sequence"/>
</dbReference>
<evidence type="ECO:0000256" key="9">
    <source>
        <dbReference type="RuleBase" id="RU003357"/>
    </source>
</evidence>
<gene>
    <name evidence="13" type="ORF">GCM10009092_07700</name>
</gene>
<dbReference type="InterPro" id="IPR036942">
    <property type="entry name" value="Beta-barrel_TonB_sf"/>
</dbReference>
<keyword evidence="6 8" id="KW-0472">Membrane</keyword>
<comment type="caution">
    <text evidence="13">The sequence shown here is derived from an EMBL/GenBank/DDBJ whole genome shotgun (WGS) entry which is preliminary data.</text>
</comment>
<dbReference type="InterPro" id="IPR012910">
    <property type="entry name" value="Plug_dom"/>
</dbReference>
<evidence type="ECO:0000256" key="2">
    <source>
        <dbReference type="ARBA" id="ARBA00022448"/>
    </source>
</evidence>
<evidence type="ECO:0000256" key="8">
    <source>
        <dbReference type="PROSITE-ProRule" id="PRU01360"/>
    </source>
</evidence>
<protein>
    <submittedName>
        <fullName evidence="13">TonB-dependent receptor</fullName>
    </submittedName>
</protein>
<keyword evidence="4 8" id="KW-0812">Transmembrane</keyword>
<keyword evidence="7 8" id="KW-0998">Cell outer membrane</keyword>
<evidence type="ECO:0000256" key="1">
    <source>
        <dbReference type="ARBA" id="ARBA00004571"/>
    </source>
</evidence>
<keyword evidence="14" id="KW-1185">Reference proteome</keyword>
<keyword evidence="10" id="KW-0732">Signal</keyword>
<dbReference type="Gene3D" id="2.40.170.20">
    <property type="entry name" value="TonB-dependent receptor, beta-barrel domain"/>
    <property type="match status" value="1"/>
</dbReference>
<dbReference type="InterPro" id="IPR039426">
    <property type="entry name" value="TonB-dep_rcpt-like"/>
</dbReference>
<feature type="domain" description="TonB-dependent receptor plug" evidence="12">
    <location>
        <begin position="58"/>
        <end position="177"/>
    </location>
</feature>
<evidence type="ECO:0000256" key="3">
    <source>
        <dbReference type="ARBA" id="ARBA00022452"/>
    </source>
</evidence>
<keyword evidence="5 9" id="KW-0798">TonB box</keyword>
<dbReference type="PANTHER" id="PTHR47234:SF3">
    <property type="entry name" value="SECRETIN_TONB SHORT N-TERMINAL DOMAIN-CONTAINING PROTEIN"/>
    <property type="match status" value="1"/>
</dbReference>
<feature type="chain" id="PRO_5047515717" evidence="10">
    <location>
        <begin position="34"/>
        <end position="844"/>
    </location>
</feature>
<dbReference type="RefSeq" id="WP_343841987.1">
    <property type="nucleotide sequence ID" value="NZ_BAAAEI010000006.1"/>
</dbReference>
<dbReference type="Pfam" id="PF00593">
    <property type="entry name" value="TonB_dep_Rec_b-barrel"/>
    <property type="match status" value="1"/>
</dbReference>
<comment type="subcellular location">
    <subcellularLocation>
        <location evidence="1 8">Cell outer membrane</location>
        <topology evidence="1 8">Multi-pass membrane protein</topology>
    </subcellularLocation>
</comment>
<dbReference type="InterPro" id="IPR000531">
    <property type="entry name" value="Beta-barrel_TonB"/>
</dbReference>
<dbReference type="Gene3D" id="2.170.130.10">
    <property type="entry name" value="TonB-dependent receptor, plug domain"/>
    <property type="match status" value="1"/>
</dbReference>